<gene>
    <name evidence="1" type="ORF">AUC68_05200</name>
</gene>
<dbReference type="Proteomes" id="UP000094501">
    <property type="component" value="Unassembled WGS sequence"/>
</dbReference>
<reference evidence="1 2" key="1">
    <citation type="journal article" date="2016" name="Environ. Microbiol.">
        <title>New Methyloceanibacter diversity from North Sea sediments includes methanotroph containing solely the soluble methane monooxygenase.</title>
        <authorList>
            <person name="Vekeman B."/>
            <person name="Kerckhof F.M."/>
            <person name="Cremers G."/>
            <person name="de Vos P."/>
            <person name="Vandamme P."/>
            <person name="Boon N."/>
            <person name="Op den Camp H.J."/>
            <person name="Heylen K."/>
        </authorList>
    </citation>
    <scope>NUCLEOTIDE SEQUENCE [LARGE SCALE GENOMIC DNA]</scope>
    <source>
        <strain evidence="1 2">R-67174</strain>
    </source>
</reference>
<keyword evidence="2" id="KW-1185">Reference proteome</keyword>
<protein>
    <submittedName>
        <fullName evidence="1">Uncharacterized protein</fullName>
    </submittedName>
</protein>
<evidence type="ECO:0000313" key="1">
    <source>
        <dbReference type="EMBL" id="ODR99369.1"/>
    </source>
</evidence>
<organism evidence="1 2">
    <name type="scientific">Methyloceanibacter methanicus</name>
    <dbReference type="NCBI Taxonomy" id="1774968"/>
    <lineage>
        <taxon>Bacteria</taxon>
        <taxon>Pseudomonadati</taxon>
        <taxon>Pseudomonadota</taxon>
        <taxon>Alphaproteobacteria</taxon>
        <taxon>Hyphomicrobiales</taxon>
        <taxon>Hyphomicrobiaceae</taxon>
        <taxon>Methyloceanibacter</taxon>
    </lineage>
</organism>
<comment type="caution">
    <text evidence="1">The sequence shown here is derived from an EMBL/GenBank/DDBJ whole genome shotgun (WGS) entry which is preliminary data.</text>
</comment>
<dbReference type="AlphaFoldDB" id="A0A1E3W0T4"/>
<dbReference type="EMBL" id="LPWG01000011">
    <property type="protein sequence ID" value="ODR99369.1"/>
    <property type="molecule type" value="Genomic_DNA"/>
</dbReference>
<proteinExistence type="predicted"/>
<sequence length="227" mass="25715">MNTTTKKIEEPPSDTDLDAWRQIAAEDGLRRIPPEEIVAAIQRIGPNGDQQLLNALMGYISDKILRTLRRRVSTQHHNGGRDIIERAHEQLIVAILKPNSPNGKGLRVAFRAWVGFRGDDSIRAEMRERKRYTHYKTNEDGETVEPPDRQAPDHVEQVTYVEHLLSKIPDPRKCLAFRLHMEGCPVTSNKGPESISKTLGVSEKTARAWIEEVQTLLKNLGVSNDRT</sequence>
<name>A0A1E3W0T4_9HYPH</name>
<dbReference type="STRING" id="1774968.AUC68_05200"/>
<dbReference type="OrthoDB" id="8446892at2"/>
<accession>A0A1E3W0T4</accession>
<evidence type="ECO:0000313" key="2">
    <source>
        <dbReference type="Proteomes" id="UP000094501"/>
    </source>
</evidence>
<dbReference type="RefSeq" id="WP_069437309.1">
    <property type="nucleotide sequence ID" value="NZ_LPWG01000011.1"/>
</dbReference>